<dbReference type="InterPro" id="IPR010435">
    <property type="entry name" value="C5a/SBT2-like_Fn3"/>
</dbReference>
<dbReference type="InterPro" id="IPR000209">
    <property type="entry name" value="Peptidase_S8/S53_dom"/>
</dbReference>
<dbReference type="AlphaFoldDB" id="A0A6S6WE73"/>
<dbReference type="PRINTS" id="PR00723">
    <property type="entry name" value="SUBTILISIN"/>
</dbReference>
<accession>A0A6S6WE73</accession>
<evidence type="ECO:0000256" key="2">
    <source>
        <dbReference type="ARBA" id="ARBA00022512"/>
    </source>
</evidence>
<evidence type="ECO:0000256" key="4">
    <source>
        <dbReference type="ARBA" id="ARBA00022729"/>
    </source>
</evidence>
<feature type="active site" description="Charge relay system" evidence="7 8">
    <location>
        <position position="532"/>
    </location>
</feature>
<dbReference type="Pfam" id="PF06280">
    <property type="entry name" value="fn3_5"/>
    <property type="match status" value="1"/>
</dbReference>
<dbReference type="GO" id="GO:0006508">
    <property type="term" value="P:proteolysis"/>
    <property type="evidence" value="ECO:0007669"/>
    <property type="project" value="UniProtKB-KW"/>
</dbReference>
<evidence type="ECO:0000256" key="6">
    <source>
        <dbReference type="ARBA" id="ARBA00022825"/>
    </source>
</evidence>
<dbReference type="GO" id="GO:0016020">
    <property type="term" value="C:membrane"/>
    <property type="evidence" value="ECO:0007669"/>
    <property type="project" value="InterPro"/>
</dbReference>
<feature type="active site" description="Charge relay system" evidence="7 8">
    <location>
        <position position="153"/>
    </location>
</feature>
<evidence type="ECO:0000259" key="9">
    <source>
        <dbReference type="Pfam" id="PF00082"/>
    </source>
</evidence>
<evidence type="ECO:0000259" key="10">
    <source>
        <dbReference type="Pfam" id="PF02225"/>
    </source>
</evidence>
<feature type="domain" description="PA" evidence="10">
    <location>
        <begin position="374"/>
        <end position="443"/>
    </location>
</feature>
<evidence type="ECO:0000256" key="7">
    <source>
        <dbReference type="PIRSR" id="PIRSR615500-1"/>
    </source>
</evidence>
<dbReference type="InterPro" id="IPR046450">
    <property type="entry name" value="PA_dom_sf"/>
</dbReference>
<dbReference type="Gene3D" id="2.60.40.1710">
    <property type="entry name" value="Subtilisin-like superfamily"/>
    <property type="match status" value="1"/>
</dbReference>
<dbReference type="SUPFAM" id="SSF52025">
    <property type="entry name" value="PA domain"/>
    <property type="match status" value="1"/>
</dbReference>
<keyword evidence="2" id="KW-0964">Secreted</keyword>
<dbReference type="Gene3D" id="3.40.50.200">
    <property type="entry name" value="Peptidase S8/S53 domain"/>
    <property type="match status" value="2"/>
</dbReference>
<evidence type="ECO:0000256" key="3">
    <source>
        <dbReference type="ARBA" id="ARBA00022670"/>
    </source>
</evidence>
<keyword evidence="4" id="KW-0732">Signal</keyword>
<dbReference type="Proteomes" id="UP000472372">
    <property type="component" value="Chromosome 11"/>
</dbReference>
<dbReference type="InterPro" id="IPR050131">
    <property type="entry name" value="Peptidase_S8_subtilisin-like"/>
</dbReference>
<evidence type="ECO:0000256" key="8">
    <source>
        <dbReference type="PROSITE-ProRule" id="PRU01240"/>
    </source>
</evidence>
<dbReference type="InterPro" id="IPR015500">
    <property type="entry name" value="Peptidase_S8_subtilisin-rel"/>
</dbReference>
<feature type="active site" description="Charge relay system" evidence="7 8">
    <location>
        <position position="205"/>
    </location>
</feature>
<organism evidence="12 13">
    <name type="scientific">Pyrenophora teres f. teres</name>
    <dbReference type="NCBI Taxonomy" id="97479"/>
    <lineage>
        <taxon>Eukaryota</taxon>
        <taxon>Fungi</taxon>
        <taxon>Dikarya</taxon>
        <taxon>Ascomycota</taxon>
        <taxon>Pezizomycotina</taxon>
        <taxon>Dothideomycetes</taxon>
        <taxon>Pleosporomycetidae</taxon>
        <taxon>Pleosporales</taxon>
        <taxon>Pleosporineae</taxon>
        <taxon>Pleosporaceae</taxon>
        <taxon>Pyrenophora</taxon>
    </lineage>
</organism>
<comment type="similarity">
    <text evidence="1 8">Belongs to the peptidase S8 family.</text>
</comment>
<keyword evidence="2" id="KW-0134">Cell wall</keyword>
<gene>
    <name evidence="12" type="ORF">PTTW11_10525</name>
</gene>
<dbReference type="Pfam" id="PF00082">
    <property type="entry name" value="Peptidase_S8"/>
    <property type="match status" value="1"/>
</dbReference>
<dbReference type="PROSITE" id="PS00138">
    <property type="entry name" value="SUBTILASE_SER"/>
    <property type="match status" value="1"/>
</dbReference>
<protein>
    <submittedName>
        <fullName evidence="12">Peptidase</fullName>
    </submittedName>
</protein>
<dbReference type="InterPro" id="IPR022398">
    <property type="entry name" value="Peptidase_S8_His-AS"/>
</dbReference>
<dbReference type="PROSITE" id="PS00137">
    <property type="entry name" value="SUBTILASE_HIS"/>
    <property type="match status" value="1"/>
</dbReference>
<dbReference type="EMBL" id="HG992987">
    <property type="protein sequence ID" value="CAE7214250.1"/>
    <property type="molecule type" value="Genomic_DNA"/>
</dbReference>
<dbReference type="PROSITE" id="PS51892">
    <property type="entry name" value="SUBTILASE"/>
    <property type="match status" value="1"/>
</dbReference>
<feature type="domain" description="Peptidase S8/S53" evidence="9">
    <location>
        <begin position="144"/>
        <end position="566"/>
    </location>
</feature>
<evidence type="ECO:0000259" key="11">
    <source>
        <dbReference type="Pfam" id="PF06280"/>
    </source>
</evidence>
<evidence type="ECO:0000256" key="1">
    <source>
        <dbReference type="ARBA" id="ARBA00011073"/>
    </source>
</evidence>
<dbReference type="Gene3D" id="3.50.30.30">
    <property type="match status" value="1"/>
</dbReference>
<dbReference type="SUPFAM" id="SSF52743">
    <property type="entry name" value="Subtilisin-like"/>
    <property type="match status" value="1"/>
</dbReference>
<proteinExistence type="inferred from homology"/>
<dbReference type="PANTHER" id="PTHR43806">
    <property type="entry name" value="PEPTIDASE S8"/>
    <property type="match status" value="1"/>
</dbReference>
<keyword evidence="6 8" id="KW-0720">Serine protease</keyword>
<name>A0A6S6WE73_9PLEO</name>
<evidence type="ECO:0000313" key="13">
    <source>
        <dbReference type="Proteomes" id="UP000472372"/>
    </source>
</evidence>
<dbReference type="Pfam" id="PF02225">
    <property type="entry name" value="PA"/>
    <property type="match status" value="1"/>
</dbReference>
<evidence type="ECO:0000313" key="12">
    <source>
        <dbReference type="EMBL" id="CAE7214250.1"/>
    </source>
</evidence>
<dbReference type="GO" id="GO:0004252">
    <property type="term" value="F:serine-type endopeptidase activity"/>
    <property type="evidence" value="ECO:0007669"/>
    <property type="project" value="UniProtKB-UniRule"/>
</dbReference>
<dbReference type="InterPro" id="IPR003137">
    <property type="entry name" value="PA_domain"/>
</dbReference>
<keyword evidence="3 8" id="KW-0645">Protease</keyword>
<dbReference type="InterPro" id="IPR023828">
    <property type="entry name" value="Peptidase_S8_Ser-AS"/>
</dbReference>
<feature type="domain" description="C5a peptidase/Subtilisin-like protease SBT2-like Fn3-like" evidence="11">
    <location>
        <begin position="608"/>
        <end position="720"/>
    </location>
</feature>
<reference evidence="12" key="1">
    <citation type="submission" date="2021-02" db="EMBL/GenBank/DDBJ databases">
        <authorList>
            <person name="Syme A R."/>
            <person name="Syme A R."/>
            <person name="Moolhuijzen P."/>
        </authorList>
    </citation>
    <scope>NUCLEOTIDE SEQUENCE</scope>
    <source>
        <strain evidence="12">W1-1</strain>
    </source>
</reference>
<dbReference type="InterPro" id="IPR034187">
    <property type="entry name" value="Peptidases_S8_5"/>
</dbReference>
<dbReference type="CDD" id="cd07489">
    <property type="entry name" value="Peptidases_S8_5"/>
    <property type="match status" value="1"/>
</dbReference>
<sequence length="906" mass="97583">MFIKYIVSALLVSAVATRKTESVVPLSHIVEFEHGANREAILSDVRTKIKREFNYELFQGVTLQFADKAHEKAQLARLSSLSSVKNIWSNKIVPPSDSRVTWAAPPGSADVESSQATKRASKNEMYSPHVMTQIDKLHAKNITGKGVKIAIVDSGIDYTLAALGGCFGDNCLVAGGYDFVGDKFNADGKTVPVPDNDPLDNCNGHGTHIAGIISARENKYGFIGAAPGAKLYAYRVFGCNGTVSDDVLISAFMRAHADGANIITISFGTPGGWSEWGTPVILSRLVAQGVIVTASAGNNAATGLFSLDNNGGAQNVAAIASFVNTIEPWLQSHSRYTVDQGQEQDFVYALGDPQHWGGVKLPLWTPSFDTSSVNMGCDPFPDDTPDLSGKIVLMRRGDCKSSRFRDKAKNAAAKGAKYLMSYNDVPGAIFNDVSDVNNISSVGMVEASIGEQWTKELAAGKIITLDMPDPRDGPIKLVETPNTWNGGAVSDFSSWGPTYELDFKPQFGTPGENILSTYPTALGSYASMSGTSMSCPLAAGIYALLIEARGTSDPLILRNFLAATSKPALLNRNKVFGSSLAPVAQQGAGLLQAYDAAYAITSLSEPSINFNDTVRLVDKTFTITNTGHEAITYELDVVNAATAYTFSTTTSPDPFPKTTKIDDAHASVHLSTYKTTVPAGGKRNITVKVTPPLVDASDLPVYGGYIRLNASNGERLSLPYQGVAGDMSSLVVLNSTVSLMRSLPSDEHVPISPNNSTFVLNRRVNNTSNDNDDLPFLTYQLNFGSPAVHVEIISVGNHSRNLGDIPHYPIYHFARSKSVVLWFGQLKDNSSVQSCQQASQVARQNWTLTVRIKLDLLSPTYLLVGNSASVPAGTYKMRVCAMHMLTTPEDNKYDIVDTVPFTIQYR</sequence>
<dbReference type="PANTHER" id="PTHR43806:SF66">
    <property type="entry name" value="SERIN ENDOPEPTIDASE"/>
    <property type="match status" value="1"/>
</dbReference>
<keyword evidence="5 8" id="KW-0378">Hydrolase</keyword>
<evidence type="ECO:0000256" key="5">
    <source>
        <dbReference type="ARBA" id="ARBA00022801"/>
    </source>
</evidence>
<dbReference type="InterPro" id="IPR036852">
    <property type="entry name" value="Peptidase_S8/S53_dom_sf"/>
</dbReference>